<dbReference type="SMART" id="SM00829">
    <property type="entry name" value="PKS_ER"/>
    <property type="match status" value="1"/>
</dbReference>
<dbReference type="STRING" id="239498.AXK60_10600"/>
<dbReference type="RefSeq" id="WP_068572186.1">
    <property type="nucleotide sequence ID" value="NZ_LSRF01000056.1"/>
</dbReference>
<comment type="caution">
    <text evidence="2">The sequence shown here is derived from an EMBL/GenBank/DDBJ whole genome shotgun (WGS) entry which is preliminary data.</text>
</comment>
<name>A0A138A7T3_9ACTN</name>
<dbReference type="Proteomes" id="UP000070258">
    <property type="component" value="Unassembled WGS sequence"/>
</dbReference>
<dbReference type="SUPFAM" id="SSF51735">
    <property type="entry name" value="NAD(P)-binding Rossmann-fold domains"/>
    <property type="match status" value="1"/>
</dbReference>
<dbReference type="PANTHER" id="PTHR43482">
    <property type="entry name" value="PROTEIN AST1-RELATED"/>
    <property type="match status" value="1"/>
</dbReference>
<dbReference type="OrthoDB" id="9801186at2"/>
<accession>A0A138A7T3</accession>
<dbReference type="EMBL" id="LSRF01000056">
    <property type="protein sequence ID" value="KXP06522.1"/>
    <property type="molecule type" value="Genomic_DNA"/>
</dbReference>
<gene>
    <name evidence="2" type="ORF">AXK60_10600</name>
</gene>
<protein>
    <recommendedName>
        <fullName evidence="1">Enoyl reductase (ER) domain-containing protein</fullName>
    </recommendedName>
</protein>
<organism evidence="2 3">
    <name type="scientific">Tsukamurella pseudospumae</name>
    <dbReference type="NCBI Taxonomy" id="239498"/>
    <lineage>
        <taxon>Bacteria</taxon>
        <taxon>Bacillati</taxon>
        <taxon>Actinomycetota</taxon>
        <taxon>Actinomycetes</taxon>
        <taxon>Mycobacteriales</taxon>
        <taxon>Tsukamurellaceae</taxon>
        <taxon>Tsukamurella</taxon>
    </lineage>
</organism>
<dbReference type="InterPro" id="IPR036291">
    <property type="entry name" value="NAD(P)-bd_dom_sf"/>
</dbReference>
<dbReference type="GO" id="GO:0016491">
    <property type="term" value="F:oxidoreductase activity"/>
    <property type="evidence" value="ECO:0007669"/>
    <property type="project" value="InterPro"/>
</dbReference>
<dbReference type="InterPro" id="IPR013154">
    <property type="entry name" value="ADH-like_N"/>
</dbReference>
<dbReference type="InterPro" id="IPR052585">
    <property type="entry name" value="Lipid_raft_assoc_Zn_ADH"/>
</dbReference>
<dbReference type="PANTHER" id="PTHR43482:SF1">
    <property type="entry name" value="PROTEIN AST1-RELATED"/>
    <property type="match status" value="1"/>
</dbReference>
<dbReference type="Gene3D" id="3.40.50.720">
    <property type="entry name" value="NAD(P)-binding Rossmann-like Domain"/>
    <property type="match status" value="1"/>
</dbReference>
<dbReference type="Pfam" id="PF13602">
    <property type="entry name" value="ADH_zinc_N_2"/>
    <property type="match status" value="1"/>
</dbReference>
<dbReference type="AlphaFoldDB" id="A0A138A7T3"/>
<sequence length="293" mass="28523">MQAVLVAPGGTPALVDVPVPEPGPNEVLVKIVAAAVNPVDAFTAAGGPREAGWAAPDAVLAMGWDLAGEVVAAGSGAGLRPGVRVAALVADPTVGTFAEYAVLPAADLAVVPDGMSTVDAATLPLAALTAAQALDLTGATSGDLLVTGAAGAVGGFAVTLAARAGWTVTGLARAADADAVRALGACVAIDDLGGRFDAALDGAVLGDPVAARVGDGGVYVGVIPGGEPRTDRIRTVAVSAAADGPRLAGLFELAAQGVLTTRVRTTFPLARFDDALTEAARGGARGKVVITVA</sequence>
<feature type="domain" description="Enoyl reductase (ER)" evidence="1">
    <location>
        <begin position="9"/>
        <end position="290"/>
    </location>
</feature>
<dbReference type="InterPro" id="IPR020843">
    <property type="entry name" value="ER"/>
</dbReference>
<dbReference type="Pfam" id="PF08240">
    <property type="entry name" value="ADH_N"/>
    <property type="match status" value="1"/>
</dbReference>
<evidence type="ECO:0000259" key="1">
    <source>
        <dbReference type="SMART" id="SM00829"/>
    </source>
</evidence>
<evidence type="ECO:0000313" key="3">
    <source>
        <dbReference type="Proteomes" id="UP000070258"/>
    </source>
</evidence>
<evidence type="ECO:0000313" key="2">
    <source>
        <dbReference type="EMBL" id="KXP06522.1"/>
    </source>
</evidence>
<reference evidence="3" key="1">
    <citation type="submission" date="2016-02" db="EMBL/GenBank/DDBJ databases">
        <authorList>
            <person name="Wen L."/>
            <person name="He K."/>
            <person name="Yang H."/>
        </authorList>
    </citation>
    <scope>NUCLEOTIDE SEQUENCE [LARGE SCALE GENOMIC DNA]</scope>
    <source>
        <strain evidence="3">JCM 15929</strain>
    </source>
</reference>
<dbReference type="InterPro" id="IPR011032">
    <property type="entry name" value="GroES-like_sf"/>
</dbReference>
<dbReference type="Gene3D" id="3.90.180.10">
    <property type="entry name" value="Medium-chain alcohol dehydrogenases, catalytic domain"/>
    <property type="match status" value="1"/>
</dbReference>
<dbReference type="SUPFAM" id="SSF50129">
    <property type="entry name" value="GroES-like"/>
    <property type="match status" value="1"/>
</dbReference>
<proteinExistence type="predicted"/>